<gene>
    <name evidence="2" type="ORF">H9906_04675</name>
</gene>
<dbReference type="PANTHER" id="PTHR30441">
    <property type="entry name" value="DUF748 DOMAIN-CONTAINING PROTEIN"/>
    <property type="match status" value="1"/>
</dbReference>
<evidence type="ECO:0000259" key="1">
    <source>
        <dbReference type="Pfam" id="PF05170"/>
    </source>
</evidence>
<feature type="domain" description="AsmA" evidence="1">
    <location>
        <begin position="157"/>
        <end position="448"/>
    </location>
</feature>
<evidence type="ECO:0000313" key="3">
    <source>
        <dbReference type="Proteomes" id="UP000823889"/>
    </source>
</evidence>
<reference evidence="2" key="1">
    <citation type="journal article" date="2021" name="PeerJ">
        <title>Extensive microbial diversity within the chicken gut microbiome revealed by metagenomics and culture.</title>
        <authorList>
            <person name="Gilroy R."/>
            <person name="Ravi A."/>
            <person name="Getino M."/>
            <person name="Pursley I."/>
            <person name="Horton D.L."/>
            <person name="Alikhan N.F."/>
            <person name="Baker D."/>
            <person name="Gharbi K."/>
            <person name="Hall N."/>
            <person name="Watson M."/>
            <person name="Adriaenssens E.M."/>
            <person name="Foster-Nyarko E."/>
            <person name="Jarju S."/>
            <person name="Secka A."/>
            <person name="Antonio M."/>
            <person name="Oren A."/>
            <person name="Chaudhuri R.R."/>
            <person name="La Ragione R."/>
            <person name="Hildebrand F."/>
            <person name="Pallen M.J."/>
        </authorList>
    </citation>
    <scope>NUCLEOTIDE SEQUENCE</scope>
    <source>
        <strain evidence="2">9264</strain>
    </source>
</reference>
<dbReference type="AlphaFoldDB" id="A0A9D2RFV2"/>
<dbReference type="Proteomes" id="UP000823889">
    <property type="component" value="Unassembled WGS sequence"/>
</dbReference>
<feature type="non-terminal residue" evidence="2">
    <location>
        <position position="1"/>
    </location>
</feature>
<sequence>NTVAFKDIELNSTGALQTRDARPKLEWRMMAPWLSYSEANDEFRLEKFVFRAKAQQAGRDVEAALNIPLMRLTDTLAQVEPIQGSIKRSGNNTWGVNLRADDFAGTIQHLTANRFELEGVIKRPLQAWRINLASPLTWTRQQHTLSWAELTGLLSLEDEGLADNKISTTLQGQGEWALQSQHASLRLKAFTEQQANSSVQLNTQYQYGQQPDLTVRLHAQHTSFSDWIPSSVRRAQRRGEKAAAEGVQDEAAPKDFIGPKAGPRFPFEWLQALNARATLRVDHSRLGRLALDQLRSDLVLQDGQLRIKFNSPEFYQGSLVGEFTANSQQRLTANLDAYEVTLKPLLTSIWGDSPLAGQSDLSLRFTTHGEFYGHWLDHAQGGFNLDIRDGEVYGLNAYQSLAAAVEVAEQAFQPQLPVLSDRFDAQAVTPFAAFSMQSAFQEGKLTITALSALSERLRLSMEKPTYINLHTGELHWLWVLRLLRKKANLEDPSLKQLVNVPVPMRITGSWSRPLYHFDWENIQAPVIQKALESPVFMTLVTAQNEAEQAQSTSGAALIRARSSAPSARSLGEAMKDLFGR</sequence>
<evidence type="ECO:0000313" key="2">
    <source>
        <dbReference type="EMBL" id="HJD44308.1"/>
    </source>
</evidence>
<proteinExistence type="predicted"/>
<dbReference type="EMBL" id="DWUQ01000096">
    <property type="protein sequence ID" value="HJD44308.1"/>
    <property type="molecule type" value="Genomic_DNA"/>
</dbReference>
<dbReference type="GO" id="GO:0005886">
    <property type="term" value="C:plasma membrane"/>
    <property type="evidence" value="ECO:0007669"/>
    <property type="project" value="TreeGrafter"/>
</dbReference>
<comment type="caution">
    <text evidence="2">The sequence shown here is derived from an EMBL/GenBank/DDBJ whole genome shotgun (WGS) entry which is preliminary data.</text>
</comment>
<dbReference type="GO" id="GO:0090313">
    <property type="term" value="P:regulation of protein targeting to membrane"/>
    <property type="evidence" value="ECO:0007669"/>
    <property type="project" value="TreeGrafter"/>
</dbReference>
<dbReference type="InterPro" id="IPR007844">
    <property type="entry name" value="AsmA"/>
</dbReference>
<dbReference type="PANTHER" id="PTHR30441:SF8">
    <property type="entry name" value="DUF748 DOMAIN-CONTAINING PROTEIN"/>
    <property type="match status" value="1"/>
</dbReference>
<protein>
    <submittedName>
        <fullName evidence="2">AsmA family protein</fullName>
    </submittedName>
</protein>
<name>A0A9D2RFV2_9BURK</name>
<accession>A0A9D2RFV2</accession>
<reference evidence="2" key="2">
    <citation type="submission" date="2021-04" db="EMBL/GenBank/DDBJ databases">
        <authorList>
            <person name="Gilroy R."/>
        </authorList>
    </citation>
    <scope>NUCLEOTIDE SEQUENCE</scope>
    <source>
        <strain evidence="2">9264</strain>
    </source>
</reference>
<dbReference type="InterPro" id="IPR052894">
    <property type="entry name" value="AsmA-related"/>
</dbReference>
<organism evidence="2 3">
    <name type="scientific">Candidatus Paenalcaligenes intestinipullorum</name>
    <dbReference type="NCBI Taxonomy" id="2838718"/>
    <lineage>
        <taxon>Bacteria</taxon>
        <taxon>Pseudomonadati</taxon>
        <taxon>Pseudomonadota</taxon>
        <taxon>Betaproteobacteria</taxon>
        <taxon>Burkholderiales</taxon>
        <taxon>Alcaligenaceae</taxon>
        <taxon>Paenalcaligenes</taxon>
    </lineage>
</organism>
<dbReference type="Pfam" id="PF05170">
    <property type="entry name" value="AsmA"/>
    <property type="match status" value="1"/>
</dbReference>